<evidence type="ECO:0000256" key="1">
    <source>
        <dbReference type="SAM" id="MobiDB-lite"/>
    </source>
</evidence>
<feature type="compositionally biased region" description="Basic and acidic residues" evidence="1">
    <location>
        <begin position="19"/>
        <end position="54"/>
    </location>
</feature>
<gene>
    <name evidence="2" type="ORF">STAS_23405</name>
</gene>
<dbReference type="GO" id="GO:0003746">
    <property type="term" value="F:translation elongation factor activity"/>
    <property type="evidence" value="ECO:0007669"/>
    <property type="project" value="UniProtKB-KW"/>
</dbReference>
<keyword evidence="3" id="KW-1185">Reference proteome</keyword>
<dbReference type="EMBL" id="BKCP01007515">
    <property type="protein sequence ID" value="GER46365.1"/>
    <property type="molecule type" value="Genomic_DNA"/>
</dbReference>
<sequence>MFREEKEKKKGGTGVKSWIELEEKKNESETSESGDGKDDVDGDKSVDKGDRISDSGDDVDGDKSVDSGGLMLWVMSPTRSMRRSSHLSRYTPIETPNIVGHIPFSSASAAISLGLTSGAASCVPDNNSKVLDSGGTTSLGFVA</sequence>
<protein>
    <submittedName>
        <fullName evidence="2">Transcription elongation factor</fullName>
    </submittedName>
</protein>
<evidence type="ECO:0000313" key="3">
    <source>
        <dbReference type="Proteomes" id="UP000325081"/>
    </source>
</evidence>
<keyword evidence="2" id="KW-0648">Protein biosynthesis</keyword>
<evidence type="ECO:0000313" key="2">
    <source>
        <dbReference type="EMBL" id="GER46365.1"/>
    </source>
</evidence>
<feature type="compositionally biased region" description="Basic and acidic residues" evidence="1">
    <location>
        <begin position="1"/>
        <end position="10"/>
    </location>
</feature>
<proteinExistence type="predicted"/>
<keyword evidence="2" id="KW-0251">Elongation factor</keyword>
<comment type="caution">
    <text evidence="2">The sequence shown here is derived from an EMBL/GenBank/DDBJ whole genome shotgun (WGS) entry which is preliminary data.</text>
</comment>
<feature type="region of interest" description="Disordered" evidence="1">
    <location>
        <begin position="1"/>
        <end position="68"/>
    </location>
</feature>
<reference evidence="3" key="1">
    <citation type="journal article" date="2019" name="Curr. Biol.">
        <title>Genome Sequence of Striga asiatica Provides Insight into the Evolution of Plant Parasitism.</title>
        <authorList>
            <person name="Yoshida S."/>
            <person name="Kim S."/>
            <person name="Wafula E.K."/>
            <person name="Tanskanen J."/>
            <person name="Kim Y.M."/>
            <person name="Honaas L."/>
            <person name="Yang Z."/>
            <person name="Spallek T."/>
            <person name="Conn C.E."/>
            <person name="Ichihashi Y."/>
            <person name="Cheong K."/>
            <person name="Cui S."/>
            <person name="Der J.P."/>
            <person name="Gundlach H."/>
            <person name="Jiao Y."/>
            <person name="Hori C."/>
            <person name="Ishida J.K."/>
            <person name="Kasahara H."/>
            <person name="Kiba T."/>
            <person name="Kim M.S."/>
            <person name="Koo N."/>
            <person name="Laohavisit A."/>
            <person name="Lee Y.H."/>
            <person name="Lumba S."/>
            <person name="McCourt P."/>
            <person name="Mortimer J.C."/>
            <person name="Mutuku J.M."/>
            <person name="Nomura T."/>
            <person name="Sasaki-Sekimoto Y."/>
            <person name="Seto Y."/>
            <person name="Wang Y."/>
            <person name="Wakatake T."/>
            <person name="Sakakibara H."/>
            <person name="Demura T."/>
            <person name="Yamaguchi S."/>
            <person name="Yoneyama K."/>
            <person name="Manabe R.I."/>
            <person name="Nelson D.C."/>
            <person name="Schulman A.H."/>
            <person name="Timko M.P."/>
            <person name="dePamphilis C.W."/>
            <person name="Choi D."/>
            <person name="Shirasu K."/>
        </authorList>
    </citation>
    <scope>NUCLEOTIDE SEQUENCE [LARGE SCALE GENOMIC DNA]</scope>
    <source>
        <strain evidence="3">cv. UVA1</strain>
    </source>
</reference>
<accession>A0A5A7QM07</accession>
<organism evidence="2 3">
    <name type="scientific">Striga asiatica</name>
    <name type="common">Asiatic witchweed</name>
    <name type="synonym">Buchnera asiatica</name>
    <dbReference type="NCBI Taxonomy" id="4170"/>
    <lineage>
        <taxon>Eukaryota</taxon>
        <taxon>Viridiplantae</taxon>
        <taxon>Streptophyta</taxon>
        <taxon>Embryophyta</taxon>
        <taxon>Tracheophyta</taxon>
        <taxon>Spermatophyta</taxon>
        <taxon>Magnoliopsida</taxon>
        <taxon>eudicotyledons</taxon>
        <taxon>Gunneridae</taxon>
        <taxon>Pentapetalae</taxon>
        <taxon>asterids</taxon>
        <taxon>lamiids</taxon>
        <taxon>Lamiales</taxon>
        <taxon>Orobanchaceae</taxon>
        <taxon>Buchnereae</taxon>
        <taxon>Striga</taxon>
    </lineage>
</organism>
<dbReference type="AlphaFoldDB" id="A0A5A7QM07"/>
<name>A0A5A7QM07_STRAF</name>
<dbReference type="Proteomes" id="UP000325081">
    <property type="component" value="Unassembled WGS sequence"/>
</dbReference>